<dbReference type="Pfam" id="PF26633">
    <property type="entry name" value="DUF8206"/>
    <property type="match status" value="1"/>
</dbReference>
<evidence type="ECO:0000313" key="2">
    <source>
        <dbReference type="Proteomes" id="UP000887577"/>
    </source>
</evidence>
<reference evidence="3" key="1">
    <citation type="submission" date="2022-11" db="UniProtKB">
        <authorList>
            <consortium name="WormBaseParasite"/>
        </authorList>
    </citation>
    <scope>IDENTIFICATION</scope>
</reference>
<name>A0A914Y9C7_9BILA</name>
<evidence type="ECO:0000313" key="3">
    <source>
        <dbReference type="WBParaSite" id="PSU_v2.g15884.t1"/>
    </source>
</evidence>
<dbReference type="InterPro" id="IPR058519">
    <property type="entry name" value="DUF8206"/>
</dbReference>
<accession>A0A914Y9C7</accession>
<dbReference type="WBParaSite" id="PSU_v2.g15884.t1">
    <property type="protein sequence ID" value="PSU_v2.g15884.t1"/>
    <property type="gene ID" value="PSU_v2.g15884"/>
</dbReference>
<organism evidence="2 3">
    <name type="scientific">Panagrolaimus superbus</name>
    <dbReference type="NCBI Taxonomy" id="310955"/>
    <lineage>
        <taxon>Eukaryota</taxon>
        <taxon>Metazoa</taxon>
        <taxon>Ecdysozoa</taxon>
        <taxon>Nematoda</taxon>
        <taxon>Chromadorea</taxon>
        <taxon>Rhabditida</taxon>
        <taxon>Tylenchina</taxon>
        <taxon>Panagrolaimomorpha</taxon>
        <taxon>Panagrolaimoidea</taxon>
        <taxon>Panagrolaimidae</taxon>
        <taxon>Panagrolaimus</taxon>
    </lineage>
</organism>
<keyword evidence="2" id="KW-1185">Reference proteome</keyword>
<dbReference type="PANTHER" id="PTHR32046:SF11">
    <property type="entry name" value="IMMUNE-ASSOCIATED NUCLEOTIDE-BINDING PROTEIN 10-LIKE"/>
    <property type="match status" value="1"/>
</dbReference>
<dbReference type="PANTHER" id="PTHR32046">
    <property type="entry name" value="G DOMAIN-CONTAINING PROTEIN"/>
    <property type="match status" value="1"/>
</dbReference>
<feature type="domain" description="DUF8206" evidence="1">
    <location>
        <begin position="3"/>
        <end position="80"/>
    </location>
</feature>
<dbReference type="Proteomes" id="UP000887577">
    <property type="component" value="Unplaced"/>
</dbReference>
<protein>
    <recommendedName>
        <fullName evidence="1">DUF8206 domain-containing protein</fullName>
    </recommendedName>
</protein>
<sequence>MPLPYPKTVCSAQKCIETQELGNTGQSQVLYTKICHAHCYLTGVNVEQVPEPHLTGCAAMCGQNCRVCGCHWSTHMHIRFDQIKTTIEVEDKNTKDLIHKNEDAAKN</sequence>
<evidence type="ECO:0000259" key="1">
    <source>
        <dbReference type="Pfam" id="PF26633"/>
    </source>
</evidence>
<dbReference type="AlphaFoldDB" id="A0A914Y9C7"/>
<proteinExistence type="predicted"/>